<feature type="region of interest" description="Disordered" evidence="1">
    <location>
        <begin position="37"/>
        <end position="68"/>
    </location>
</feature>
<organism evidence="2 3">
    <name type="scientific">Tetradesmus obliquus</name>
    <name type="common">Green alga</name>
    <name type="synonym">Acutodesmus obliquus</name>
    <dbReference type="NCBI Taxonomy" id="3088"/>
    <lineage>
        <taxon>Eukaryota</taxon>
        <taxon>Viridiplantae</taxon>
        <taxon>Chlorophyta</taxon>
        <taxon>core chlorophytes</taxon>
        <taxon>Chlorophyceae</taxon>
        <taxon>CS clade</taxon>
        <taxon>Sphaeropleales</taxon>
        <taxon>Scenedesmaceae</taxon>
        <taxon>Tetradesmus</taxon>
    </lineage>
</organism>
<dbReference type="Proteomes" id="UP000256970">
    <property type="component" value="Unassembled WGS sequence"/>
</dbReference>
<sequence length="97" mass="11107">MAPPAETNCAASGRCGTFSQKLEDIMAKFDEYGRKHKEHMVQQMAKQGTELEKQQQRKHVEEQRQQAARPLTTPVYSFTWSCRLSSFGHLPLPWQAA</sequence>
<evidence type="ECO:0000256" key="1">
    <source>
        <dbReference type="SAM" id="MobiDB-lite"/>
    </source>
</evidence>
<accession>A0A383W4V3</accession>
<reference evidence="2 3" key="1">
    <citation type="submission" date="2016-10" db="EMBL/GenBank/DDBJ databases">
        <authorList>
            <person name="Cai Z."/>
        </authorList>
    </citation>
    <scope>NUCLEOTIDE SEQUENCE [LARGE SCALE GENOMIC DNA]</scope>
</reference>
<dbReference type="AlphaFoldDB" id="A0A383W4V3"/>
<gene>
    <name evidence="2" type="ORF">BQ4739_LOCUS12414</name>
</gene>
<dbReference type="EMBL" id="FNXT01001119">
    <property type="protein sequence ID" value="SZX72223.1"/>
    <property type="molecule type" value="Genomic_DNA"/>
</dbReference>
<name>A0A383W4V3_TETOB</name>
<evidence type="ECO:0000313" key="3">
    <source>
        <dbReference type="Proteomes" id="UP000256970"/>
    </source>
</evidence>
<protein>
    <submittedName>
        <fullName evidence="2">Uncharacterized protein</fullName>
    </submittedName>
</protein>
<feature type="compositionally biased region" description="Basic and acidic residues" evidence="1">
    <location>
        <begin position="49"/>
        <end position="64"/>
    </location>
</feature>
<proteinExistence type="predicted"/>
<keyword evidence="3" id="KW-1185">Reference proteome</keyword>
<evidence type="ECO:0000313" key="2">
    <source>
        <dbReference type="EMBL" id="SZX72223.1"/>
    </source>
</evidence>